<reference evidence="2 3" key="1">
    <citation type="journal article" date="2005" name="Nucleic Acids Res.">
        <title>Genomic blueprint of Hahella chejuensis, a marine microbe producing an algicidal agent.</title>
        <authorList>
            <person name="Jeong H."/>
            <person name="Yim J.H."/>
            <person name="Lee C."/>
            <person name="Choi S.-H."/>
            <person name="Park Y.K."/>
            <person name="Yoon S.H."/>
            <person name="Hur C.-G."/>
            <person name="Kang H.-Y."/>
            <person name="Kim D."/>
            <person name="Lee H.H."/>
            <person name="Park K.H."/>
            <person name="Park S.-H."/>
            <person name="Park H.-S."/>
            <person name="Lee H.K."/>
            <person name="Oh T.K."/>
            <person name="Kim J.F."/>
        </authorList>
    </citation>
    <scope>NUCLEOTIDE SEQUENCE [LARGE SCALE GENOMIC DNA]</scope>
    <source>
        <strain evidence="2 3">KCTC 2396</strain>
    </source>
</reference>
<organism evidence="2 3">
    <name type="scientific">Hahella chejuensis (strain KCTC 2396)</name>
    <dbReference type="NCBI Taxonomy" id="349521"/>
    <lineage>
        <taxon>Bacteria</taxon>
        <taxon>Pseudomonadati</taxon>
        <taxon>Pseudomonadota</taxon>
        <taxon>Gammaproteobacteria</taxon>
        <taxon>Oceanospirillales</taxon>
        <taxon>Hahellaceae</taxon>
        <taxon>Hahella</taxon>
    </lineage>
</organism>
<dbReference type="HOGENOM" id="CLU_896867_0_0_6"/>
<evidence type="ECO:0008006" key="4">
    <source>
        <dbReference type="Google" id="ProtNLM"/>
    </source>
</evidence>
<dbReference type="AlphaFoldDB" id="Q2SHB1"/>
<gene>
    <name evidence="2" type="ordered locus">HCH_03202</name>
</gene>
<dbReference type="Proteomes" id="UP000000238">
    <property type="component" value="Chromosome"/>
</dbReference>
<evidence type="ECO:0000313" key="3">
    <source>
        <dbReference type="Proteomes" id="UP000000238"/>
    </source>
</evidence>
<dbReference type="RefSeq" id="WP_011397032.1">
    <property type="nucleotide sequence ID" value="NC_007645.1"/>
</dbReference>
<name>Q2SHB1_HAHCH</name>
<dbReference type="STRING" id="349521.HCH_03202"/>
<dbReference type="KEGG" id="hch:HCH_03202"/>
<sequence length="333" mass="36058">MTVFYYQSFNSNASKTRDAIAALSQSHARSTHDKMASGEILTARKRPAPDDGDASAPPKKVAKLASPTVHGAPPTTPIFGPPMRLFMEPAGAMNKGSLTVVQFQSLVQGKAREIHQDVIRAIGAPIDLGVFGEIDGNHPDWNFLKDHFGDLQHAVSTGKACNSFSVYDCAKLKAEIIGSGDGWIAVKKDWINIAFVHVPNAIAKDKARVQQFYRDINQAFMTKGKGWLDVVMGDTNQSSRGFTATAISEALDIPFANAGDSHEFTTADTHDNLFHGTNSNGKDVYDVAVYNTRSIECKKFDYISQAASSANSAVAFTDHMGMALSVSKRIPFV</sequence>
<evidence type="ECO:0000313" key="2">
    <source>
        <dbReference type="EMBL" id="ABC29963.1"/>
    </source>
</evidence>
<dbReference type="OrthoDB" id="5571211at2"/>
<dbReference type="EMBL" id="CP000155">
    <property type="protein sequence ID" value="ABC29963.1"/>
    <property type="molecule type" value="Genomic_DNA"/>
</dbReference>
<proteinExistence type="predicted"/>
<evidence type="ECO:0000256" key="1">
    <source>
        <dbReference type="SAM" id="MobiDB-lite"/>
    </source>
</evidence>
<dbReference type="eggNOG" id="ENOG5030UYE">
    <property type="taxonomic scope" value="Bacteria"/>
</dbReference>
<accession>Q2SHB1</accession>
<keyword evidence="3" id="KW-1185">Reference proteome</keyword>
<protein>
    <recommendedName>
        <fullName evidence="4">Endonuclease/exonuclease/phosphatase domain-containing protein</fullName>
    </recommendedName>
</protein>
<feature type="region of interest" description="Disordered" evidence="1">
    <location>
        <begin position="24"/>
        <end position="75"/>
    </location>
</feature>